<evidence type="ECO:0000313" key="7">
    <source>
        <dbReference type="EMBL" id="GJQ08771.1"/>
    </source>
</evidence>
<feature type="domain" description="C3H1-type" evidence="6">
    <location>
        <begin position="180"/>
        <end position="207"/>
    </location>
</feature>
<dbReference type="PROSITE" id="PS50103">
    <property type="entry name" value="ZF_C3H1"/>
    <property type="match status" value="3"/>
</dbReference>
<proteinExistence type="predicted"/>
<dbReference type="PANTHER" id="PTHR46156">
    <property type="entry name" value="CCCH ZINGC FINGER"/>
    <property type="match status" value="1"/>
</dbReference>
<keyword evidence="2 4" id="KW-0863">Zinc-finger</keyword>
<feature type="zinc finger region" description="C3H1-type" evidence="4">
    <location>
        <begin position="233"/>
        <end position="259"/>
    </location>
</feature>
<feature type="region of interest" description="Disordered" evidence="5">
    <location>
        <begin position="1"/>
        <end position="26"/>
    </location>
</feature>
<dbReference type="SUPFAM" id="SSF90229">
    <property type="entry name" value="CCCH zinc finger"/>
    <property type="match status" value="1"/>
</dbReference>
<dbReference type="AlphaFoldDB" id="A0A9C7UMY8"/>
<evidence type="ECO:0000256" key="2">
    <source>
        <dbReference type="ARBA" id="ARBA00022771"/>
    </source>
</evidence>
<feature type="compositionally biased region" description="Basic residues" evidence="5">
    <location>
        <begin position="9"/>
        <end position="24"/>
    </location>
</feature>
<dbReference type="GO" id="GO:0008270">
    <property type="term" value="F:zinc ion binding"/>
    <property type="evidence" value="ECO:0007669"/>
    <property type="project" value="UniProtKB-KW"/>
</dbReference>
<dbReference type="Proteomes" id="UP001061958">
    <property type="component" value="Unassembled WGS sequence"/>
</dbReference>
<reference evidence="7" key="2">
    <citation type="submission" date="2022-01" db="EMBL/GenBank/DDBJ databases">
        <authorList>
            <person name="Hirooka S."/>
            <person name="Miyagishima S.Y."/>
        </authorList>
    </citation>
    <scope>NUCLEOTIDE SEQUENCE</scope>
    <source>
        <strain evidence="7">NBRC 102759</strain>
    </source>
</reference>
<keyword evidence="1 4" id="KW-0479">Metal-binding</keyword>
<dbReference type="InterPro" id="IPR000571">
    <property type="entry name" value="Znf_CCCH"/>
</dbReference>
<dbReference type="InterPro" id="IPR036855">
    <property type="entry name" value="Znf_CCCH_sf"/>
</dbReference>
<comment type="caution">
    <text evidence="7">The sequence shown here is derived from an EMBL/GenBank/DDBJ whole genome shotgun (WGS) entry which is preliminary data.</text>
</comment>
<feature type="domain" description="C3H1-type" evidence="6">
    <location>
        <begin position="233"/>
        <end position="259"/>
    </location>
</feature>
<accession>A0A9C7UMY8</accession>
<evidence type="ECO:0000259" key="6">
    <source>
        <dbReference type="PROSITE" id="PS50103"/>
    </source>
</evidence>
<evidence type="ECO:0000256" key="3">
    <source>
        <dbReference type="ARBA" id="ARBA00022833"/>
    </source>
</evidence>
<dbReference type="PANTHER" id="PTHR46156:SF1">
    <property type="entry name" value="ZINC FINGER CCCH DOMAIN-CONTAINING PROTEIN 3"/>
    <property type="match status" value="1"/>
</dbReference>
<keyword evidence="3 4" id="KW-0862">Zinc</keyword>
<feature type="domain" description="C3H1-type" evidence="6">
    <location>
        <begin position="260"/>
        <end position="288"/>
    </location>
</feature>
<sequence>MKSVERPKYSQRLRRRTSLGKKPKPNISRNHVLFRFPVKYQRGSNVTQSPILSSQRSLVDTSAIANSLPECPKSEYFVKHKYSLYRMGLQKKHLSEPNTIPQGPPVISHNRKPHIGKVLKQAHSTMFANKVLVNKMHFQSYSTSAEQISNPQQSNRKTTETPFDVAQNDESCFMYSRNKKLKFELCFFYTRFGFCTDKHCRFVHDPEKVFVCRRFISGSCQDPSCKLLHTREKNRMPVCLKFLSGLCGKNSCPFVHVNIGKNAEICEDFVFRGFCIQGQLCWRLHTWDCIEFWKTGQCSDLEKCPLRHKMSLFGKRTRVK</sequence>
<evidence type="ECO:0000256" key="5">
    <source>
        <dbReference type="SAM" id="MobiDB-lite"/>
    </source>
</evidence>
<name>A0A9C7UMY8_9RHOD</name>
<dbReference type="SMART" id="SM00356">
    <property type="entry name" value="ZnF_C3H1"/>
    <property type="match status" value="4"/>
</dbReference>
<gene>
    <name evidence="7" type="ORF">GpartN1_g562.t1</name>
</gene>
<evidence type="ECO:0000313" key="8">
    <source>
        <dbReference type="Proteomes" id="UP001061958"/>
    </source>
</evidence>
<dbReference type="OrthoDB" id="3247158at2759"/>
<feature type="zinc finger region" description="C3H1-type" evidence="4">
    <location>
        <begin position="180"/>
        <end position="207"/>
    </location>
</feature>
<evidence type="ECO:0000256" key="4">
    <source>
        <dbReference type="PROSITE-ProRule" id="PRU00723"/>
    </source>
</evidence>
<keyword evidence="8" id="KW-1185">Reference proteome</keyword>
<feature type="zinc finger region" description="C3H1-type" evidence="4">
    <location>
        <begin position="260"/>
        <end position="288"/>
    </location>
</feature>
<reference evidence="7" key="1">
    <citation type="journal article" date="2022" name="Proc. Natl. Acad. Sci. U.S.A.">
        <title>Life cycle and functional genomics of the unicellular red alga Galdieria for elucidating algal and plant evolution and industrial use.</title>
        <authorList>
            <person name="Hirooka S."/>
            <person name="Itabashi T."/>
            <person name="Ichinose T.M."/>
            <person name="Onuma R."/>
            <person name="Fujiwara T."/>
            <person name="Yamashita S."/>
            <person name="Jong L.W."/>
            <person name="Tomita R."/>
            <person name="Iwane A.H."/>
            <person name="Miyagishima S.Y."/>
        </authorList>
    </citation>
    <scope>NUCLEOTIDE SEQUENCE</scope>
    <source>
        <strain evidence="7">NBRC 102759</strain>
    </source>
</reference>
<dbReference type="GO" id="GO:0005634">
    <property type="term" value="C:nucleus"/>
    <property type="evidence" value="ECO:0007669"/>
    <property type="project" value="TreeGrafter"/>
</dbReference>
<dbReference type="EMBL" id="BQMJ01000004">
    <property type="protein sequence ID" value="GJQ08771.1"/>
    <property type="molecule type" value="Genomic_DNA"/>
</dbReference>
<organism evidence="7 8">
    <name type="scientific">Galdieria partita</name>
    <dbReference type="NCBI Taxonomy" id="83374"/>
    <lineage>
        <taxon>Eukaryota</taxon>
        <taxon>Rhodophyta</taxon>
        <taxon>Bangiophyceae</taxon>
        <taxon>Galdieriales</taxon>
        <taxon>Galdieriaceae</taxon>
        <taxon>Galdieria</taxon>
    </lineage>
</organism>
<dbReference type="Gene3D" id="4.10.1000.10">
    <property type="entry name" value="Zinc finger, CCCH-type"/>
    <property type="match status" value="2"/>
</dbReference>
<evidence type="ECO:0000256" key="1">
    <source>
        <dbReference type="ARBA" id="ARBA00022723"/>
    </source>
</evidence>
<protein>
    <recommendedName>
        <fullName evidence="6">C3H1-type domain-containing protein</fullName>
    </recommendedName>
</protein>